<comment type="caution">
    <text evidence="1">The sequence shown here is derived from an EMBL/GenBank/DDBJ whole genome shotgun (WGS) entry which is preliminary data.</text>
</comment>
<dbReference type="EMBL" id="MU006095">
    <property type="protein sequence ID" value="KAF2839372.1"/>
    <property type="molecule type" value="Genomic_DNA"/>
</dbReference>
<dbReference type="Proteomes" id="UP000799429">
    <property type="component" value="Unassembled WGS sequence"/>
</dbReference>
<sequence>MVYFSKPKEMSAQRRTSVISRRLSSQSSGSHLTRYSMNHAPVTTLPYNGCTKVDTPSHDVGSHASDLSRPAIFPSKFDMYLYTEDQNTGSQFIQKFTELSPHPQRSDYQLAELQDLLQDFPDRLDMNELSTNNNILFVEVSLSLTKNIPKGASLAVDLTFRNDSCTANDFGSFESDTWFYDGDEDTCVDGRIIFDAKSRKLYKIPFGSKFWAAKFFKIGKMISHASTISDIDTRFELMESAKAQVERIKAVQVLYGVPEDLGERTNLLTILWTFKAAEDNHAGVATWMCLASSDSTIKDEIQDSQSYGSLSLNLSNSMLVNGAQPSDQSHFDFNDISSIGLAGIPSGIDIPQAIPEDGLPPENNIDFIGGHIDICLEPAVLMEGYTDLADNAVFDVMSSSAQQWQSYGNPYEQQHYDIPHFAQDHEVPHDEDGLGQADYLGEALQQFHERDNPLGGLHST</sequence>
<dbReference type="AlphaFoldDB" id="A0A9P4SB58"/>
<evidence type="ECO:0000313" key="1">
    <source>
        <dbReference type="EMBL" id="KAF2839372.1"/>
    </source>
</evidence>
<accession>A0A9P4SB58</accession>
<protein>
    <submittedName>
        <fullName evidence="1">Uncharacterized protein</fullName>
    </submittedName>
</protein>
<proteinExistence type="predicted"/>
<reference evidence="1" key="1">
    <citation type="journal article" date="2020" name="Stud. Mycol.">
        <title>101 Dothideomycetes genomes: a test case for predicting lifestyles and emergence of pathogens.</title>
        <authorList>
            <person name="Haridas S."/>
            <person name="Albert R."/>
            <person name="Binder M."/>
            <person name="Bloem J."/>
            <person name="Labutti K."/>
            <person name="Salamov A."/>
            <person name="Andreopoulos B."/>
            <person name="Baker S."/>
            <person name="Barry K."/>
            <person name="Bills G."/>
            <person name="Bluhm B."/>
            <person name="Cannon C."/>
            <person name="Castanera R."/>
            <person name="Culley D."/>
            <person name="Daum C."/>
            <person name="Ezra D."/>
            <person name="Gonzalez J."/>
            <person name="Henrissat B."/>
            <person name="Kuo A."/>
            <person name="Liang C."/>
            <person name="Lipzen A."/>
            <person name="Lutzoni F."/>
            <person name="Magnuson J."/>
            <person name="Mondo S."/>
            <person name="Nolan M."/>
            <person name="Ohm R."/>
            <person name="Pangilinan J."/>
            <person name="Park H.-J."/>
            <person name="Ramirez L."/>
            <person name="Alfaro M."/>
            <person name="Sun H."/>
            <person name="Tritt A."/>
            <person name="Yoshinaga Y."/>
            <person name="Zwiers L.-H."/>
            <person name="Turgeon B."/>
            <person name="Goodwin S."/>
            <person name="Spatafora J."/>
            <person name="Crous P."/>
            <person name="Grigoriev I."/>
        </authorList>
    </citation>
    <scope>NUCLEOTIDE SEQUENCE</scope>
    <source>
        <strain evidence="1">CBS 101060</strain>
    </source>
</reference>
<evidence type="ECO:0000313" key="2">
    <source>
        <dbReference type="Proteomes" id="UP000799429"/>
    </source>
</evidence>
<gene>
    <name evidence="1" type="ORF">M501DRAFT_787537</name>
</gene>
<organism evidence="1 2">
    <name type="scientific">Patellaria atrata CBS 101060</name>
    <dbReference type="NCBI Taxonomy" id="1346257"/>
    <lineage>
        <taxon>Eukaryota</taxon>
        <taxon>Fungi</taxon>
        <taxon>Dikarya</taxon>
        <taxon>Ascomycota</taxon>
        <taxon>Pezizomycotina</taxon>
        <taxon>Dothideomycetes</taxon>
        <taxon>Dothideomycetes incertae sedis</taxon>
        <taxon>Patellariales</taxon>
        <taxon>Patellariaceae</taxon>
        <taxon>Patellaria</taxon>
    </lineage>
</organism>
<name>A0A9P4SB58_9PEZI</name>
<dbReference type="OrthoDB" id="10006572at2759"/>
<keyword evidence="2" id="KW-1185">Reference proteome</keyword>